<evidence type="ECO:0000313" key="2">
    <source>
        <dbReference type="EMBL" id="GGA06183.1"/>
    </source>
</evidence>
<keyword evidence="3" id="KW-1185">Reference proteome</keyword>
<reference evidence="2" key="2">
    <citation type="submission" date="2020-09" db="EMBL/GenBank/DDBJ databases">
        <authorList>
            <person name="Sun Q."/>
            <person name="Zhou Y."/>
        </authorList>
    </citation>
    <scope>NUCLEOTIDE SEQUENCE</scope>
    <source>
        <strain evidence="2">CGMCC 1.12785</strain>
    </source>
</reference>
<evidence type="ECO:0000313" key="3">
    <source>
        <dbReference type="Proteomes" id="UP000616114"/>
    </source>
</evidence>
<feature type="compositionally biased region" description="Basic and acidic residues" evidence="1">
    <location>
        <begin position="63"/>
        <end position="88"/>
    </location>
</feature>
<dbReference type="AlphaFoldDB" id="A0A8J2XJL8"/>
<gene>
    <name evidence="2" type="ORF">GCM10011333_06410</name>
</gene>
<name>A0A8J2XJL8_9MICO</name>
<dbReference type="EMBL" id="BMFY01000002">
    <property type="protein sequence ID" value="GGA06183.1"/>
    <property type="molecule type" value="Genomic_DNA"/>
</dbReference>
<dbReference type="Proteomes" id="UP000616114">
    <property type="component" value="Unassembled WGS sequence"/>
</dbReference>
<accession>A0A8J2XJL8</accession>
<sequence>MRRSARARARANEAYIHSIVKARQSGATFAVIARAANVSSQAVQEIVRRHGAPQQSGRATVTDIERARHSHARGESDDRDSERTAAAD</sequence>
<protein>
    <submittedName>
        <fullName evidence="2">Uncharacterized protein</fullName>
    </submittedName>
</protein>
<reference evidence="2" key="1">
    <citation type="journal article" date="2014" name="Int. J. Syst. Evol. Microbiol.">
        <title>Complete genome sequence of Corynebacterium casei LMG S-19264T (=DSM 44701T), isolated from a smear-ripened cheese.</title>
        <authorList>
            <consortium name="US DOE Joint Genome Institute (JGI-PGF)"/>
            <person name="Walter F."/>
            <person name="Albersmeier A."/>
            <person name="Kalinowski J."/>
            <person name="Ruckert C."/>
        </authorList>
    </citation>
    <scope>NUCLEOTIDE SEQUENCE</scope>
    <source>
        <strain evidence="2">CGMCC 1.12785</strain>
    </source>
</reference>
<organism evidence="2 3">
    <name type="scientific">Sediminivirga luteola</name>
    <dbReference type="NCBI Taxonomy" id="1774748"/>
    <lineage>
        <taxon>Bacteria</taxon>
        <taxon>Bacillati</taxon>
        <taxon>Actinomycetota</taxon>
        <taxon>Actinomycetes</taxon>
        <taxon>Micrococcales</taxon>
        <taxon>Brevibacteriaceae</taxon>
        <taxon>Sediminivirga</taxon>
    </lineage>
</organism>
<evidence type="ECO:0000256" key="1">
    <source>
        <dbReference type="SAM" id="MobiDB-lite"/>
    </source>
</evidence>
<proteinExistence type="predicted"/>
<feature type="region of interest" description="Disordered" evidence="1">
    <location>
        <begin position="48"/>
        <end position="88"/>
    </location>
</feature>
<comment type="caution">
    <text evidence="2">The sequence shown here is derived from an EMBL/GenBank/DDBJ whole genome shotgun (WGS) entry which is preliminary data.</text>
</comment>